<dbReference type="Pfam" id="PF13715">
    <property type="entry name" value="CarbopepD_reg_2"/>
    <property type="match status" value="1"/>
</dbReference>
<evidence type="ECO:0000313" key="14">
    <source>
        <dbReference type="Proteomes" id="UP001207918"/>
    </source>
</evidence>
<keyword evidence="14" id="KW-1185">Reference proteome</keyword>
<evidence type="ECO:0000256" key="9">
    <source>
        <dbReference type="RuleBase" id="RU003357"/>
    </source>
</evidence>
<dbReference type="EMBL" id="JAGGJA010000007">
    <property type="protein sequence ID" value="MCW9707555.1"/>
    <property type="molecule type" value="Genomic_DNA"/>
</dbReference>
<keyword evidence="7 8" id="KW-0998">Cell outer membrane</keyword>
<evidence type="ECO:0000259" key="11">
    <source>
        <dbReference type="Pfam" id="PF00593"/>
    </source>
</evidence>
<dbReference type="Gene3D" id="2.40.170.20">
    <property type="entry name" value="TonB-dependent receptor, beta-barrel domain"/>
    <property type="match status" value="1"/>
</dbReference>
<organism evidence="13 14">
    <name type="scientific">Fodinibius salsisoli</name>
    <dbReference type="NCBI Taxonomy" id="2820877"/>
    <lineage>
        <taxon>Bacteria</taxon>
        <taxon>Pseudomonadati</taxon>
        <taxon>Balneolota</taxon>
        <taxon>Balneolia</taxon>
        <taxon>Balneolales</taxon>
        <taxon>Balneolaceae</taxon>
        <taxon>Fodinibius</taxon>
    </lineage>
</organism>
<dbReference type="Gene3D" id="2.60.40.1120">
    <property type="entry name" value="Carboxypeptidase-like, regulatory domain"/>
    <property type="match status" value="1"/>
</dbReference>
<dbReference type="RefSeq" id="WP_265766346.1">
    <property type="nucleotide sequence ID" value="NZ_JAGGJA010000007.1"/>
</dbReference>
<evidence type="ECO:0000256" key="10">
    <source>
        <dbReference type="SAM" id="SignalP"/>
    </source>
</evidence>
<comment type="subcellular location">
    <subcellularLocation>
        <location evidence="1 8">Cell outer membrane</location>
        <topology evidence="1 8">Multi-pass membrane protein</topology>
    </subcellularLocation>
</comment>
<dbReference type="Pfam" id="PF00593">
    <property type="entry name" value="TonB_dep_Rec_b-barrel"/>
    <property type="match status" value="1"/>
</dbReference>
<evidence type="ECO:0000256" key="6">
    <source>
        <dbReference type="ARBA" id="ARBA00023136"/>
    </source>
</evidence>
<evidence type="ECO:0000256" key="2">
    <source>
        <dbReference type="ARBA" id="ARBA00022448"/>
    </source>
</evidence>
<dbReference type="PROSITE" id="PS52016">
    <property type="entry name" value="TONB_DEPENDENT_REC_3"/>
    <property type="match status" value="1"/>
</dbReference>
<dbReference type="SUPFAM" id="SSF56935">
    <property type="entry name" value="Porins"/>
    <property type="match status" value="1"/>
</dbReference>
<proteinExistence type="inferred from homology"/>
<dbReference type="Proteomes" id="UP001207918">
    <property type="component" value="Unassembled WGS sequence"/>
</dbReference>
<feature type="domain" description="TonB-dependent receptor plug" evidence="12">
    <location>
        <begin position="126"/>
        <end position="232"/>
    </location>
</feature>
<dbReference type="PANTHER" id="PTHR30069">
    <property type="entry name" value="TONB-DEPENDENT OUTER MEMBRANE RECEPTOR"/>
    <property type="match status" value="1"/>
</dbReference>
<feature type="chain" id="PRO_5046507239" evidence="10">
    <location>
        <begin position="27"/>
        <end position="747"/>
    </location>
</feature>
<reference evidence="13 14" key="1">
    <citation type="submission" date="2021-03" db="EMBL/GenBank/DDBJ databases">
        <title>Aliifodinibius sp. nov., a new bacterium isolated from saline soil.</title>
        <authorList>
            <person name="Galisteo C."/>
            <person name="De La Haba R."/>
            <person name="Sanchez-Porro C."/>
            <person name="Ventosa A."/>
        </authorList>
    </citation>
    <scope>NUCLEOTIDE SEQUENCE [LARGE SCALE GENOMIC DNA]</scope>
    <source>
        <strain evidence="13 14">1BSP15-2V2</strain>
    </source>
</reference>
<dbReference type="InterPro" id="IPR000531">
    <property type="entry name" value="Beta-barrel_TonB"/>
</dbReference>
<keyword evidence="3 8" id="KW-1134">Transmembrane beta strand</keyword>
<dbReference type="PANTHER" id="PTHR30069:SF57">
    <property type="entry name" value="TONB-DEPENDENT RECEPTOR"/>
    <property type="match status" value="1"/>
</dbReference>
<dbReference type="SUPFAM" id="SSF49452">
    <property type="entry name" value="Starch-binding domain-like"/>
    <property type="match status" value="1"/>
</dbReference>
<accession>A0ABT3PNW9</accession>
<dbReference type="InterPro" id="IPR039426">
    <property type="entry name" value="TonB-dep_rcpt-like"/>
</dbReference>
<protein>
    <submittedName>
        <fullName evidence="13">TonB-dependent receptor</fullName>
    </submittedName>
</protein>
<dbReference type="InterPro" id="IPR012910">
    <property type="entry name" value="Plug_dom"/>
</dbReference>
<dbReference type="Gene3D" id="2.170.130.10">
    <property type="entry name" value="TonB-dependent receptor, plug domain"/>
    <property type="match status" value="1"/>
</dbReference>
<keyword evidence="2 8" id="KW-0813">Transport</keyword>
<keyword evidence="5 9" id="KW-0798">TonB box</keyword>
<keyword evidence="4 8" id="KW-0812">Transmembrane</keyword>
<dbReference type="InterPro" id="IPR013784">
    <property type="entry name" value="Carb-bd-like_fold"/>
</dbReference>
<evidence type="ECO:0000256" key="1">
    <source>
        <dbReference type="ARBA" id="ARBA00004571"/>
    </source>
</evidence>
<comment type="caution">
    <text evidence="13">The sequence shown here is derived from an EMBL/GenBank/DDBJ whole genome shotgun (WGS) entry which is preliminary data.</text>
</comment>
<keyword evidence="6 8" id="KW-0472">Membrane</keyword>
<evidence type="ECO:0000313" key="13">
    <source>
        <dbReference type="EMBL" id="MCW9707555.1"/>
    </source>
</evidence>
<evidence type="ECO:0000256" key="3">
    <source>
        <dbReference type="ARBA" id="ARBA00022452"/>
    </source>
</evidence>
<evidence type="ECO:0000256" key="4">
    <source>
        <dbReference type="ARBA" id="ARBA00022692"/>
    </source>
</evidence>
<comment type="similarity">
    <text evidence="8 9">Belongs to the TonB-dependent receptor family.</text>
</comment>
<name>A0ABT3PNW9_9BACT</name>
<evidence type="ECO:0000256" key="5">
    <source>
        <dbReference type="ARBA" id="ARBA00023077"/>
    </source>
</evidence>
<dbReference type="Pfam" id="PF07715">
    <property type="entry name" value="Plug"/>
    <property type="match status" value="1"/>
</dbReference>
<evidence type="ECO:0000256" key="7">
    <source>
        <dbReference type="ARBA" id="ARBA00023237"/>
    </source>
</evidence>
<dbReference type="InterPro" id="IPR037066">
    <property type="entry name" value="Plug_dom_sf"/>
</dbReference>
<evidence type="ECO:0000259" key="12">
    <source>
        <dbReference type="Pfam" id="PF07715"/>
    </source>
</evidence>
<feature type="signal peptide" evidence="10">
    <location>
        <begin position="1"/>
        <end position="26"/>
    </location>
</feature>
<keyword evidence="13" id="KW-0675">Receptor</keyword>
<evidence type="ECO:0000256" key="8">
    <source>
        <dbReference type="PROSITE-ProRule" id="PRU01360"/>
    </source>
</evidence>
<dbReference type="InterPro" id="IPR036942">
    <property type="entry name" value="Beta-barrel_TonB_sf"/>
</dbReference>
<keyword evidence="10" id="KW-0732">Signal</keyword>
<feature type="domain" description="TonB-dependent receptor-like beta-barrel" evidence="11">
    <location>
        <begin position="326"/>
        <end position="704"/>
    </location>
</feature>
<gene>
    <name evidence="13" type="ORF">J6I44_11875</name>
</gene>
<sequence length="747" mass="81856">MKNINAFSLFLHFFGFIFLAINFTQAQTGTVNGSVTHDGKPLPGVNISLPDIQKGASTNAEGFYKINNIPEGSYTLRATFIGYKEFTTNISINAGQTTPVDITLKKATSQMNEMVVTGTMRKTYVKDSPVKVEVVNTEKLTQGKTSSNFMDLVGSVNGLTTQLNCGVCGTNAIRINGVEGPNTAVLIDGMPIMGALASVYGLNGISPSIIDQVEVIKGPQSTLYGTQALGGVVNIITKNPATTPTFSADVYGKSTEEGNIDIAASPKIGRFKGFISGNTLRMENYFDHNNDQFNDVAKNSRISLFGKGTLEGKNGEQRMNIAAKFYDENRTGGVKAFTDDMRGSDQIYGESIYTRRAELMTDYRPAGLDERLRFSGAFTYHDQDSYYGTEHYDARQGIIYGQSTWDQPVSESFQLLTGATLRYQTYNDNTPATSDGTNRRFIPGLFAQGELSLGEVTLLGGLRVDHHEEHGFVTAPRLSAKYSPTELMTLRASGGTGFRVVNVFTEDHAALTGSREVVFTEDLDPERSRSVTASIEQIIPFGANPMTLSLDGFYTHFSNKIIPDYDQDPDLIVYENLDGFSVTRGFSVGVDQNFTVFPLSYNANFTLMDVFTDEGGQRQALTYAPDYTGNVGLTYNFNPLDVSIGYTGNLVGSKRMPDSYVEDFGRDRWTPAYSTHDIKLSKEFTNVNSANGIGFEAYLSVENLFDYTQGSPLVDASAPFGPQFDTIYTWGPLVGRTFSLGARINLR</sequence>